<dbReference type="GeneID" id="37172095"/>
<evidence type="ECO:0000313" key="3">
    <source>
        <dbReference type="Proteomes" id="UP000249497"/>
    </source>
</evidence>
<organism evidence="2 3">
    <name type="scientific">Aspergillus japonicus CBS 114.51</name>
    <dbReference type="NCBI Taxonomy" id="1448312"/>
    <lineage>
        <taxon>Eukaryota</taxon>
        <taxon>Fungi</taxon>
        <taxon>Dikarya</taxon>
        <taxon>Ascomycota</taxon>
        <taxon>Pezizomycotina</taxon>
        <taxon>Eurotiomycetes</taxon>
        <taxon>Eurotiomycetidae</taxon>
        <taxon>Eurotiales</taxon>
        <taxon>Aspergillaceae</taxon>
        <taxon>Aspergillus</taxon>
        <taxon>Aspergillus subgen. Circumdati</taxon>
    </lineage>
</organism>
<dbReference type="OrthoDB" id="4505696at2759"/>
<accession>A0A8T8WP37</accession>
<feature type="transmembrane region" description="Helical" evidence="1">
    <location>
        <begin position="6"/>
        <end position="30"/>
    </location>
</feature>
<dbReference type="RefSeq" id="XP_025523499.1">
    <property type="nucleotide sequence ID" value="XM_025668403.1"/>
</dbReference>
<evidence type="ECO:0000256" key="1">
    <source>
        <dbReference type="SAM" id="Phobius"/>
    </source>
</evidence>
<keyword evidence="1" id="KW-0812">Transmembrane</keyword>
<dbReference type="AlphaFoldDB" id="A0A8T8WP37"/>
<gene>
    <name evidence="2" type="ORF">BO86DRAFT_322788</name>
</gene>
<dbReference type="Proteomes" id="UP000249497">
    <property type="component" value="Unassembled WGS sequence"/>
</dbReference>
<dbReference type="EMBL" id="KZ824840">
    <property type="protein sequence ID" value="RAH77605.1"/>
    <property type="molecule type" value="Genomic_DNA"/>
</dbReference>
<evidence type="ECO:0000313" key="2">
    <source>
        <dbReference type="EMBL" id="RAH77605.1"/>
    </source>
</evidence>
<keyword evidence="3" id="KW-1185">Reference proteome</keyword>
<keyword evidence="1" id="KW-0472">Membrane</keyword>
<keyword evidence="1" id="KW-1133">Transmembrane helix</keyword>
<protein>
    <submittedName>
        <fullName evidence="2">Uncharacterized protein</fullName>
    </submittedName>
</protein>
<reference evidence="2 3" key="1">
    <citation type="submission" date="2018-02" db="EMBL/GenBank/DDBJ databases">
        <title>The genomes of Aspergillus section Nigri reveals drivers in fungal speciation.</title>
        <authorList>
            <consortium name="DOE Joint Genome Institute"/>
            <person name="Vesth T.C."/>
            <person name="Nybo J."/>
            <person name="Theobald S."/>
            <person name="Brandl J."/>
            <person name="Frisvad J.C."/>
            <person name="Nielsen K.F."/>
            <person name="Lyhne E.K."/>
            <person name="Kogle M.E."/>
            <person name="Kuo A."/>
            <person name="Riley R."/>
            <person name="Clum A."/>
            <person name="Nolan M."/>
            <person name="Lipzen A."/>
            <person name="Salamov A."/>
            <person name="Henrissat B."/>
            <person name="Wiebenga A."/>
            <person name="De vries R.P."/>
            <person name="Grigoriev I.V."/>
            <person name="Mortensen U.H."/>
            <person name="Andersen M.R."/>
            <person name="Baker S.E."/>
        </authorList>
    </citation>
    <scope>NUCLEOTIDE SEQUENCE [LARGE SCALE GENOMIC DNA]</scope>
    <source>
        <strain evidence="2 3">CBS 114.51</strain>
    </source>
</reference>
<proteinExistence type="predicted"/>
<sequence>MALTNLAIIVIMVVCCLAVTALGAGLASFYSPPEEGKSVYEASAEQQQYMRSVRLRALQNLEATLRPASHA</sequence>
<name>A0A8T8WP37_ASPJA</name>